<comment type="subcellular location">
    <subcellularLocation>
        <location evidence="1">Endomembrane system</location>
        <topology evidence="1">Multi-pass membrane protein</topology>
    </subcellularLocation>
</comment>
<dbReference type="RefSeq" id="XP_016453645.1">
    <property type="nucleotide sequence ID" value="XM_016598159.2"/>
</dbReference>
<evidence type="ECO:0000256" key="2">
    <source>
        <dbReference type="ARBA" id="ARBA00008574"/>
    </source>
</evidence>
<dbReference type="EC" id="2.3.1.225" evidence="8"/>
<dbReference type="RefSeq" id="XP_016453645.1">
    <property type="nucleotide sequence ID" value="XM_016598159.1"/>
</dbReference>
<evidence type="ECO:0000256" key="8">
    <source>
        <dbReference type="RuleBase" id="RU079119"/>
    </source>
</evidence>
<evidence type="ECO:0000259" key="10">
    <source>
        <dbReference type="Pfam" id="PF01529"/>
    </source>
</evidence>
<feature type="domain" description="Palmitoyltransferase DHHC" evidence="10">
    <location>
        <begin position="157"/>
        <end position="278"/>
    </location>
</feature>
<keyword evidence="7 8" id="KW-0012">Acyltransferase</keyword>
<evidence type="ECO:0000256" key="7">
    <source>
        <dbReference type="ARBA" id="ARBA00023315"/>
    </source>
</evidence>
<protein>
    <recommendedName>
        <fullName evidence="8">S-acyltransferase</fullName>
        <ecNumber evidence="8">2.3.1.225</ecNumber>
    </recommendedName>
    <alternativeName>
        <fullName evidence="8">Palmitoyltransferase</fullName>
    </alternativeName>
</protein>
<dbReference type="OrthoDB" id="4096362at2759"/>
<dbReference type="GO" id="GO:0005794">
    <property type="term" value="C:Golgi apparatus"/>
    <property type="evidence" value="ECO:0000318"/>
    <property type="project" value="GO_Central"/>
</dbReference>
<dbReference type="OMA" id="CIAHPGR"/>
<dbReference type="GO" id="GO:0019706">
    <property type="term" value="F:protein-cysteine S-palmitoyltransferase activity"/>
    <property type="evidence" value="ECO:0000318"/>
    <property type="project" value="GO_Central"/>
</dbReference>
<dbReference type="PANTHER" id="PTHR22883:SF391">
    <property type="entry name" value="PROTEIN S-ACYLTRANSFERASE 3-RELATED"/>
    <property type="match status" value="1"/>
</dbReference>
<sequence length="417" mass="46686">MGSGITNQDLALSSKSMDPPKLKKRLYQVWKGRNKFLCGGRLIFGPDAASLYLSTFLIGTPALTFCIKMLLMIPKVSPVYGHVVLIGGLIISVLALSFLFMTSSSNPGIVPRNSRPPDLDEILNTSTASMEWVNNAAPDVKLPRTKDVFINGHSVKVKFCDTCLLYRPPRASHCSICNNCVQRFDHHCPWVGQCIGVRNYRCFILFISTTTTLCIYVFTFSLLNLLGQPGSFLHVMSRDVISVILIVYCFIAVWFVGGLSVFHFYLMSTNQTTYENFRYRYEKKENPYSRGILKNLKEILCSKPSPSLVNFREWVIEEDDPSVKSVSMSHKFGSINSKGKFDLEMGGILGKDGTLQNMDYSGIDDTLKKTTSDNANFDPLFFPDDQDTNDAESTHSNGLRTVEDDRTEQVSNLQGSS</sequence>
<organism evidence="11 12">
    <name type="scientific">Nicotiana tabacum</name>
    <name type="common">Common tobacco</name>
    <dbReference type="NCBI Taxonomy" id="4097"/>
    <lineage>
        <taxon>Eukaryota</taxon>
        <taxon>Viridiplantae</taxon>
        <taxon>Streptophyta</taxon>
        <taxon>Embryophyta</taxon>
        <taxon>Tracheophyta</taxon>
        <taxon>Spermatophyta</taxon>
        <taxon>Magnoliopsida</taxon>
        <taxon>eudicotyledons</taxon>
        <taxon>Gunneridae</taxon>
        <taxon>Pentapetalae</taxon>
        <taxon>asterids</taxon>
        <taxon>lamiids</taxon>
        <taxon>Solanales</taxon>
        <taxon>Solanaceae</taxon>
        <taxon>Nicotianoideae</taxon>
        <taxon>Nicotianeae</taxon>
        <taxon>Nicotiana</taxon>
    </lineage>
</organism>
<keyword evidence="6 8" id="KW-0472">Membrane</keyword>
<dbReference type="GeneID" id="107777983"/>
<reference evidence="11" key="1">
    <citation type="journal article" date="2014" name="Nat. Commun.">
        <title>The tobacco genome sequence and its comparison with those of tomato and potato.</title>
        <authorList>
            <person name="Sierro N."/>
            <person name="Battey J.N."/>
            <person name="Ouadi S."/>
            <person name="Bakaher N."/>
            <person name="Bovet L."/>
            <person name="Willig A."/>
            <person name="Goepfert S."/>
            <person name="Peitsch M.C."/>
            <person name="Ivanov N.V."/>
        </authorList>
    </citation>
    <scope>NUCLEOTIDE SEQUENCE [LARGE SCALE GENOMIC DNA]</scope>
</reference>
<dbReference type="Proteomes" id="UP000790787">
    <property type="component" value="Chromosome 24"/>
</dbReference>
<evidence type="ECO:0000256" key="1">
    <source>
        <dbReference type="ARBA" id="ARBA00004127"/>
    </source>
</evidence>
<name>A0A1S3YNW3_TOBAC</name>
<dbReference type="GO" id="GO:0005783">
    <property type="term" value="C:endoplasmic reticulum"/>
    <property type="evidence" value="ECO:0000318"/>
    <property type="project" value="GO_Central"/>
</dbReference>
<evidence type="ECO:0000256" key="6">
    <source>
        <dbReference type="ARBA" id="ARBA00023136"/>
    </source>
</evidence>
<keyword evidence="11" id="KW-1185">Reference proteome</keyword>
<keyword evidence="5 8" id="KW-1133">Transmembrane helix</keyword>
<keyword evidence="4 8" id="KW-0812">Transmembrane</keyword>
<comment type="catalytic activity">
    <reaction evidence="8">
        <text>L-cysteinyl-[protein] + hexadecanoyl-CoA = S-hexadecanoyl-L-cysteinyl-[protein] + CoA</text>
        <dbReference type="Rhea" id="RHEA:36683"/>
        <dbReference type="Rhea" id="RHEA-COMP:10131"/>
        <dbReference type="Rhea" id="RHEA-COMP:11032"/>
        <dbReference type="ChEBI" id="CHEBI:29950"/>
        <dbReference type="ChEBI" id="CHEBI:57287"/>
        <dbReference type="ChEBI" id="CHEBI:57379"/>
        <dbReference type="ChEBI" id="CHEBI:74151"/>
        <dbReference type="EC" id="2.3.1.225"/>
    </reaction>
</comment>
<dbReference type="STRING" id="4097.A0A1S3YNW3"/>
<evidence type="ECO:0000256" key="3">
    <source>
        <dbReference type="ARBA" id="ARBA00022679"/>
    </source>
</evidence>
<dbReference type="PaxDb" id="4097-A0A1S3YNW3"/>
<keyword evidence="3 8" id="KW-0808">Transferase</keyword>
<dbReference type="GO" id="GO:0006612">
    <property type="term" value="P:protein targeting to membrane"/>
    <property type="evidence" value="ECO:0000318"/>
    <property type="project" value="GO_Central"/>
</dbReference>
<evidence type="ECO:0000313" key="11">
    <source>
        <dbReference type="Proteomes" id="UP000790787"/>
    </source>
</evidence>
<proteinExistence type="inferred from homology"/>
<reference evidence="12" key="2">
    <citation type="submission" date="2025-08" db="UniProtKB">
        <authorList>
            <consortium name="RefSeq"/>
        </authorList>
    </citation>
    <scope>IDENTIFICATION</scope>
    <source>
        <tissue evidence="12">Leaf</tissue>
    </source>
</reference>
<comment type="similarity">
    <text evidence="2 8">Belongs to the DHHC palmitoyltransferase family.</text>
</comment>
<dbReference type="PANTHER" id="PTHR22883">
    <property type="entry name" value="ZINC FINGER DHHC DOMAIN CONTAINING PROTEIN"/>
    <property type="match status" value="1"/>
</dbReference>
<feature type="transmembrane region" description="Helical" evidence="8">
    <location>
        <begin position="51"/>
        <end position="73"/>
    </location>
</feature>
<gene>
    <name evidence="12" type="primary">LOC107777983</name>
</gene>
<dbReference type="PROSITE" id="PS50216">
    <property type="entry name" value="DHHC"/>
    <property type="match status" value="1"/>
</dbReference>
<feature type="transmembrane region" description="Helical" evidence="8">
    <location>
        <begin position="243"/>
        <end position="266"/>
    </location>
</feature>
<feature type="transmembrane region" description="Helical" evidence="8">
    <location>
        <begin position="203"/>
        <end position="223"/>
    </location>
</feature>
<dbReference type="InterPro" id="IPR039859">
    <property type="entry name" value="PFA4/ZDH16/20/ERF2-like"/>
</dbReference>
<evidence type="ECO:0000256" key="5">
    <source>
        <dbReference type="ARBA" id="ARBA00022989"/>
    </source>
</evidence>
<evidence type="ECO:0000313" key="12">
    <source>
        <dbReference type="RefSeq" id="XP_016453645.1"/>
    </source>
</evidence>
<evidence type="ECO:0000256" key="4">
    <source>
        <dbReference type="ARBA" id="ARBA00022692"/>
    </source>
</evidence>
<feature type="region of interest" description="Disordered" evidence="9">
    <location>
        <begin position="378"/>
        <end position="417"/>
    </location>
</feature>
<accession>A0A1S3YNW3</accession>
<dbReference type="InterPro" id="IPR001594">
    <property type="entry name" value="Palmitoyltrfase_DHHC"/>
</dbReference>
<evidence type="ECO:0000256" key="9">
    <source>
        <dbReference type="SAM" id="MobiDB-lite"/>
    </source>
</evidence>
<dbReference type="Pfam" id="PF01529">
    <property type="entry name" value="DHHC"/>
    <property type="match status" value="1"/>
</dbReference>
<dbReference type="KEGG" id="nta:107777983"/>
<dbReference type="AlphaFoldDB" id="A0A1S3YNW3"/>
<comment type="domain">
    <text evidence="8">The DHHC domain is required for palmitoyltransferase activity.</text>
</comment>
<dbReference type="SMR" id="A0A1S3YNW3"/>
<feature type="transmembrane region" description="Helical" evidence="8">
    <location>
        <begin position="79"/>
        <end position="102"/>
    </location>
</feature>